<proteinExistence type="predicted"/>
<name>A0A0A9AY38_ARUDO</name>
<reference evidence="1" key="1">
    <citation type="submission" date="2014-09" db="EMBL/GenBank/DDBJ databases">
        <authorList>
            <person name="Magalhaes I.L.F."/>
            <person name="Oliveira U."/>
            <person name="Santos F.R."/>
            <person name="Vidigal T.H.D.A."/>
            <person name="Brescovit A.D."/>
            <person name="Santos A.J."/>
        </authorList>
    </citation>
    <scope>NUCLEOTIDE SEQUENCE</scope>
    <source>
        <tissue evidence="1">Shoot tissue taken approximately 20 cm above the soil surface</tissue>
    </source>
</reference>
<dbReference type="AlphaFoldDB" id="A0A0A9AY38"/>
<protein>
    <submittedName>
        <fullName evidence="1">Uncharacterized protein</fullName>
    </submittedName>
</protein>
<evidence type="ECO:0000313" key="1">
    <source>
        <dbReference type="EMBL" id="JAD56619.1"/>
    </source>
</evidence>
<dbReference type="EMBL" id="GBRH01241276">
    <property type="protein sequence ID" value="JAD56619.1"/>
    <property type="molecule type" value="Transcribed_RNA"/>
</dbReference>
<accession>A0A0A9AY38</accession>
<organism evidence="1">
    <name type="scientific">Arundo donax</name>
    <name type="common">Giant reed</name>
    <name type="synonym">Donax arundinaceus</name>
    <dbReference type="NCBI Taxonomy" id="35708"/>
    <lineage>
        <taxon>Eukaryota</taxon>
        <taxon>Viridiplantae</taxon>
        <taxon>Streptophyta</taxon>
        <taxon>Embryophyta</taxon>
        <taxon>Tracheophyta</taxon>
        <taxon>Spermatophyta</taxon>
        <taxon>Magnoliopsida</taxon>
        <taxon>Liliopsida</taxon>
        <taxon>Poales</taxon>
        <taxon>Poaceae</taxon>
        <taxon>PACMAD clade</taxon>
        <taxon>Arundinoideae</taxon>
        <taxon>Arundineae</taxon>
        <taxon>Arundo</taxon>
    </lineage>
</organism>
<reference evidence="1" key="2">
    <citation type="journal article" date="2015" name="Data Brief">
        <title>Shoot transcriptome of the giant reed, Arundo donax.</title>
        <authorList>
            <person name="Barrero R.A."/>
            <person name="Guerrero F.D."/>
            <person name="Moolhuijzen P."/>
            <person name="Goolsby J.A."/>
            <person name="Tidwell J."/>
            <person name="Bellgard S.E."/>
            <person name="Bellgard M.I."/>
        </authorList>
    </citation>
    <scope>NUCLEOTIDE SEQUENCE</scope>
    <source>
        <tissue evidence="1">Shoot tissue taken approximately 20 cm above the soil surface</tissue>
    </source>
</reference>
<sequence>MIHKPLQLYRKNNYILHSSV</sequence>